<dbReference type="SUPFAM" id="SSF160246">
    <property type="entry name" value="EspE N-terminal domain-like"/>
    <property type="match status" value="1"/>
</dbReference>
<dbReference type="STRING" id="1121316.SAMN02745207_02467"/>
<protein>
    <submittedName>
        <fullName evidence="3">Chemotaxis phosphatase CheX</fullName>
    </submittedName>
</protein>
<dbReference type="Proteomes" id="UP000184447">
    <property type="component" value="Unassembled WGS sequence"/>
</dbReference>
<keyword evidence="1" id="KW-0145">Chemotaxis</keyword>
<dbReference type="GO" id="GO:0006935">
    <property type="term" value="P:chemotaxis"/>
    <property type="evidence" value="ECO:0007669"/>
    <property type="project" value="UniProtKB-KW"/>
</dbReference>
<evidence type="ECO:0000313" key="4">
    <source>
        <dbReference type="Proteomes" id="UP000184447"/>
    </source>
</evidence>
<proteinExistence type="predicted"/>
<reference evidence="3 4" key="1">
    <citation type="submission" date="2016-11" db="EMBL/GenBank/DDBJ databases">
        <authorList>
            <person name="Jaros S."/>
            <person name="Januszkiewicz K."/>
            <person name="Wedrychowicz H."/>
        </authorList>
    </citation>
    <scope>NUCLEOTIDE SEQUENCE [LARGE SCALE GENOMIC DNA]</scope>
    <source>
        <strain evidence="3 4">DSM 8605</strain>
    </source>
</reference>
<gene>
    <name evidence="3" type="ORF">SAMN02745207_02467</name>
</gene>
<keyword evidence="4" id="KW-1185">Reference proteome</keyword>
<dbReference type="Pfam" id="PF13690">
    <property type="entry name" value="CheX"/>
    <property type="match status" value="1"/>
</dbReference>
<organism evidence="3 4">
    <name type="scientific">Clostridium grantii DSM 8605</name>
    <dbReference type="NCBI Taxonomy" id="1121316"/>
    <lineage>
        <taxon>Bacteria</taxon>
        <taxon>Bacillati</taxon>
        <taxon>Bacillota</taxon>
        <taxon>Clostridia</taxon>
        <taxon>Eubacteriales</taxon>
        <taxon>Clostridiaceae</taxon>
        <taxon>Clostridium</taxon>
    </lineage>
</organism>
<dbReference type="RefSeq" id="WP_073338730.1">
    <property type="nucleotide sequence ID" value="NZ_FQXM01000013.1"/>
</dbReference>
<dbReference type="AlphaFoldDB" id="A0A1M5VT93"/>
<dbReference type="InterPro" id="IPR028051">
    <property type="entry name" value="CheX-like_dom"/>
</dbReference>
<dbReference type="Gene3D" id="3.40.1550.10">
    <property type="entry name" value="CheC-like"/>
    <property type="match status" value="1"/>
</dbReference>
<dbReference type="SUPFAM" id="SSF103039">
    <property type="entry name" value="CheC-like"/>
    <property type="match status" value="1"/>
</dbReference>
<evidence type="ECO:0000259" key="2">
    <source>
        <dbReference type="Pfam" id="PF13690"/>
    </source>
</evidence>
<dbReference type="EMBL" id="FQXM01000013">
    <property type="protein sequence ID" value="SHH78437.1"/>
    <property type="molecule type" value="Genomic_DNA"/>
</dbReference>
<feature type="domain" description="Chemotaxis phosphatase CheX-like" evidence="2">
    <location>
        <begin position="192"/>
        <end position="270"/>
    </location>
</feature>
<dbReference type="OrthoDB" id="5614404at2"/>
<sequence length="303" mass="34697">MFNQYFGNYLLEKKVINSNQLKEVLESQKSVKVKLGVLAINSGYMNAAEVSHVHSLQTIRDEKFGEIALNEGYLTVEKLNELLTKQKESLVLLGQSLIDKGYISINMYQDLLSQYKQDSGFTSEELDSIRDNDIEKIVSVLLKSEDYKNKEIISKYTELFIKQFIRFIDHEIFIEKPEIIDFYDFEDLVYQKIEGDYSIFSGFAGSNEVMKNIASIYAEDLCVDSPEIIEDSVKEFLNGINGLFLSGLSNSGIDLELSIPSFQRQANLNTPNKMYKFQCNLNFGSIYLLICTEYPLIKSLNSK</sequence>
<evidence type="ECO:0000256" key="1">
    <source>
        <dbReference type="ARBA" id="ARBA00022500"/>
    </source>
</evidence>
<dbReference type="InterPro" id="IPR037257">
    <property type="entry name" value="T2SS_E_N_sf"/>
</dbReference>
<evidence type="ECO:0000313" key="3">
    <source>
        <dbReference type="EMBL" id="SHH78437.1"/>
    </source>
</evidence>
<accession>A0A1M5VT93</accession>
<dbReference type="InterPro" id="IPR028976">
    <property type="entry name" value="CheC-like_sf"/>
</dbReference>
<name>A0A1M5VT93_9CLOT</name>